<dbReference type="AlphaFoldDB" id="A0AAV5ITX9"/>
<evidence type="ECO:0000313" key="1">
    <source>
        <dbReference type="EMBL" id="GKV02280.1"/>
    </source>
</evidence>
<dbReference type="EMBL" id="BPVZ01000018">
    <property type="protein sequence ID" value="GKV02280.1"/>
    <property type="molecule type" value="Genomic_DNA"/>
</dbReference>
<protein>
    <submittedName>
        <fullName evidence="1">Uncharacterized protein</fullName>
    </submittedName>
</protein>
<dbReference type="Gene3D" id="3.40.50.720">
    <property type="entry name" value="NAD(P)-binding Rossmann-like Domain"/>
    <property type="match status" value="1"/>
</dbReference>
<accession>A0AAV5ITX9</accession>
<dbReference type="InterPro" id="IPR036291">
    <property type="entry name" value="NAD(P)-bd_dom_sf"/>
</dbReference>
<dbReference type="Proteomes" id="UP001054252">
    <property type="component" value="Unassembled WGS sequence"/>
</dbReference>
<gene>
    <name evidence="1" type="ORF">SLEP1_g14737</name>
</gene>
<evidence type="ECO:0000313" key="2">
    <source>
        <dbReference type="Proteomes" id="UP001054252"/>
    </source>
</evidence>
<name>A0AAV5ITX9_9ROSI</name>
<dbReference type="SUPFAM" id="SSF51735">
    <property type="entry name" value="NAD(P)-binding Rossmann-fold domains"/>
    <property type="match status" value="1"/>
</dbReference>
<comment type="caution">
    <text evidence="1">The sequence shown here is derived from an EMBL/GenBank/DDBJ whole genome shotgun (WGS) entry which is preliminary data.</text>
</comment>
<proteinExistence type="predicted"/>
<sequence length="59" mass="6300">MAQGNSGRWSLQGMTTLVTGGTKGIGHAIVEEYWPDSGQPCTLALETKITSINAYMNGR</sequence>
<keyword evidence="2" id="KW-1185">Reference proteome</keyword>
<organism evidence="1 2">
    <name type="scientific">Rubroshorea leprosula</name>
    <dbReference type="NCBI Taxonomy" id="152421"/>
    <lineage>
        <taxon>Eukaryota</taxon>
        <taxon>Viridiplantae</taxon>
        <taxon>Streptophyta</taxon>
        <taxon>Embryophyta</taxon>
        <taxon>Tracheophyta</taxon>
        <taxon>Spermatophyta</taxon>
        <taxon>Magnoliopsida</taxon>
        <taxon>eudicotyledons</taxon>
        <taxon>Gunneridae</taxon>
        <taxon>Pentapetalae</taxon>
        <taxon>rosids</taxon>
        <taxon>malvids</taxon>
        <taxon>Malvales</taxon>
        <taxon>Dipterocarpaceae</taxon>
        <taxon>Rubroshorea</taxon>
    </lineage>
</organism>
<reference evidence="1 2" key="1">
    <citation type="journal article" date="2021" name="Commun. Biol.">
        <title>The genome of Shorea leprosula (Dipterocarpaceae) highlights the ecological relevance of drought in aseasonal tropical rainforests.</title>
        <authorList>
            <person name="Ng K.K.S."/>
            <person name="Kobayashi M.J."/>
            <person name="Fawcett J.A."/>
            <person name="Hatakeyama M."/>
            <person name="Paape T."/>
            <person name="Ng C.H."/>
            <person name="Ang C.C."/>
            <person name="Tnah L.H."/>
            <person name="Lee C.T."/>
            <person name="Nishiyama T."/>
            <person name="Sese J."/>
            <person name="O'Brien M.J."/>
            <person name="Copetti D."/>
            <person name="Mohd Noor M.I."/>
            <person name="Ong R.C."/>
            <person name="Putra M."/>
            <person name="Sireger I.Z."/>
            <person name="Indrioko S."/>
            <person name="Kosugi Y."/>
            <person name="Izuno A."/>
            <person name="Isagi Y."/>
            <person name="Lee S.L."/>
            <person name="Shimizu K.K."/>
        </authorList>
    </citation>
    <scope>NUCLEOTIDE SEQUENCE [LARGE SCALE GENOMIC DNA]</scope>
    <source>
        <strain evidence="1">214</strain>
    </source>
</reference>